<organism evidence="3 4">
    <name type="scientific">Robertkochia marina</name>
    <dbReference type="NCBI Taxonomy" id="1227945"/>
    <lineage>
        <taxon>Bacteria</taxon>
        <taxon>Pseudomonadati</taxon>
        <taxon>Bacteroidota</taxon>
        <taxon>Flavobacteriia</taxon>
        <taxon>Flavobacteriales</taxon>
        <taxon>Flavobacteriaceae</taxon>
        <taxon>Robertkochia</taxon>
    </lineage>
</organism>
<feature type="transmembrane region" description="Helical" evidence="1">
    <location>
        <begin position="87"/>
        <end position="106"/>
    </location>
</feature>
<keyword evidence="1" id="KW-1133">Transmembrane helix</keyword>
<feature type="domain" description="CAAX prenyl protease 2/Lysostaphin resistance protein A-like" evidence="2">
    <location>
        <begin position="128"/>
        <end position="206"/>
    </location>
</feature>
<name>A0A4S3M4R9_9FLAO</name>
<dbReference type="AlphaFoldDB" id="A0A4S3M4R9"/>
<dbReference type="InterPro" id="IPR003675">
    <property type="entry name" value="Rce1/LyrA-like_dom"/>
</dbReference>
<evidence type="ECO:0000259" key="2">
    <source>
        <dbReference type="Pfam" id="PF02517"/>
    </source>
</evidence>
<feature type="transmembrane region" description="Helical" evidence="1">
    <location>
        <begin position="144"/>
        <end position="167"/>
    </location>
</feature>
<reference evidence="3 4" key="1">
    <citation type="submission" date="2019-04" db="EMBL/GenBank/DDBJ databases">
        <title>Draft genome sequence of Robertkochia marina CC-AMO-30D.</title>
        <authorList>
            <person name="Hameed A."/>
            <person name="Lin S.-Y."/>
            <person name="Shahina M."/>
            <person name="Lai W.-A."/>
            <person name="Young C.-C."/>
        </authorList>
    </citation>
    <scope>NUCLEOTIDE SEQUENCE [LARGE SCALE GENOMIC DNA]</scope>
    <source>
        <strain evidence="3 4">CC-AMO-30D</strain>
    </source>
</reference>
<dbReference type="Pfam" id="PF02517">
    <property type="entry name" value="Rce1-like"/>
    <property type="match status" value="1"/>
</dbReference>
<feature type="transmembrane region" description="Helical" evidence="1">
    <location>
        <begin position="174"/>
        <end position="191"/>
    </location>
</feature>
<protein>
    <submittedName>
        <fullName evidence="3">CPBP family intramembrane metalloprotease</fullName>
    </submittedName>
</protein>
<keyword evidence="1" id="KW-0812">Transmembrane</keyword>
<evidence type="ECO:0000313" key="4">
    <source>
        <dbReference type="Proteomes" id="UP000305939"/>
    </source>
</evidence>
<gene>
    <name evidence="3" type="ORF">E7Z59_05830</name>
</gene>
<proteinExistence type="predicted"/>
<feature type="transmembrane region" description="Helical" evidence="1">
    <location>
        <begin position="118"/>
        <end position="138"/>
    </location>
</feature>
<keyword evidence="3" id="KW-0645">Protease</keyword>
<keyword evidence="3" id="KW-0482">Metalloprotease</keyword>
<evidence type="ECO:0000313" key="3">
    <source>
        <dbReference type="EMBL" id="THD69845.1"/>
    </source>
</evidence>
<dbReference type="GO" id="GO:0008237">
    <property type="term" value="F:metallopeptidase activity"/>
    <property type="evidence" value="ECO:0007669"/>
    <property type="project" value="UniProtKB-KW"/>
</dbReference>
<evidence type="ECO:0000256" key="1">
    <source>
        <dbReference type="SAM" id="Phobius"/>
    </source>
</evidence>
<feature type="transmembrane region" description="Helical" evidence="1">
    <location>
        <begin position="6"/>
        <end position="26"/>
    </location>
</feature>
<keyword evidence="1" id="KW-0472">Membrane</keyword>
<feature type="transmembrane region" description="Helical" evidence="1">
    <location>
        <begin position="46"/>
        <end position="67"/>
    </location>
</feature>
<dbReference type="RefSeq" id="WP_136335336.1">
    <property type="nucleotide sequence ID" value="NZ_QXMP01000002.1"/>
</dbReference>
<feature type="transmembrane region" description="Helical" evidence="1">
    <location>
        <begin position="197"/>
        <end position="219"/>
    </location>
</feature>
<keyword evidence="4" id="KW-1185">Reference proteome</keyword>
<dbReference type="Proteomes" id="UP000305939">
    <property type="component" value="Unassembled WGS sequence"/>
</dbReference>
<sequence>MNNLIHHISLCTVVFLAFLLFSLQAAGKQEKRLSQQLKLGTISGKLIQMQIMGTCILAFSLVIPTPYLSLPSLLKQPHFSGYLTSTYLVLILMTTGLGIFSARKVLEEQTFKQILPDYYNAFTYLISRIIYLTVYELFFRGVLFLGVLLFTNALVAVLINLILYFLIHIRDSKAELIGTIPFGLVLCYTTFHSQSVWPAICLHLLLSLSHEGFLLYHLILKPIKK</sequence>
<dbReference type="GO" id="GO:0006508">
    <property type="term" value="P:proteolysis"/>
    <property type="evidence" value="ECO:0007669"/>
    <property type="project" value="UniProtKB-KW"/>
</dbReference>
<dbReference type="GO" id="GO:0004175">
    <property type="term" value="F:endopeptidase activity"/>
    <property type="evidence" value="ECO:0007669"/>
    <property type="project" value="UniProtKB-ARBA"/>
</dbReference>
<dbReference type="GO" id="GO:0080120">
    <property type="term" value="P:CAAX-box protein maturation"/>
    <property type="evidence" value="ECO:0007669"/>
    <property type="project" value="UniProtKB-ARBA"/>
</dbReference>
<accession>A0A4S3M4R9</accession>
<keyword evidence="3" id="KW-0378">Hydrolase</keyword>
<dbReference type="OrthoDB" id="978156at2"/>
<comment type="caution">
    <text evidence="3">The sequence shown here is derived from an EMBL/GenBank/DDBJ whole genome shotgun (WGS) entry which is preliminary data.</text>
</comment>
<dbReference type="EMBL" id="SSMC01000001">
    <property type="protein sequence ID" value="THD69845.1"/>
    <property type="molecule type" value="Genomic_DNA"/>
</dbReference>